<protein>
    <submittedName>
        <fullName evidence="2">Uncharacterized protein</fullName>
    </submittedName>
</protein>
<keyword evidence="3" id="KW-1185">Reference proteome</keyword>
<evidence type="ECO:0000256" key="1">
    <source>
        <dbReference type="SAM" id="Coils"/>
    </source>
</evidence>
<sequence>MLNHSLKYQDSCKVNSLTAYINFESSFFSVRSNTIGAVNRSRLTHLCNGNADFDQLKKFQKECREQEKQLEAEEDSLNDRLEACKEGVRVRLSVSVEQYSFIEN</sequence>
<name>A0A7G5GVM5_9BACT</name>
<keyword evidence="1" id="KW-0175">Coiled coil</keyword>
<feature type="coiled-coil region" evidence="1">
    <location>
        <begin position="56"/>
        <end position="87"/>
    </location>
</feature>
<accession>A0A7G5GVM5</accession>
<reference evidence="2 3" key="1">
    <citation type="submission" date="2020-07" db="EMBL/GenBank/DDBJ databases">
        <title>Spirosoma foliorum sp. nov., isolated from the leaves on the Nejang mountain Korea, Republic of.</title>
        <authorList>
            <person name="Ho H."/>
            <person name="Lee Y.-J."/>
            <person name="Nurcahyanto D.-A."/>
            <person name="Kim S.-G."/>
        </authorList>
    </citation>
    <scope>NUCLEOTIDE SEQUENCE [LARGE SCALE GENOMIC DNA]</scope>
    <source>
        <strain evidence="2 3">PL0136</strain>
    </source>
</reference>
<proteinExistence type="predicted"/>
<dbReference type="EMBL" id="CP059732">
    <property type="protein sequence ID" value="QMW02917.1"/>
    <property type="molecule type" value="Genomic_DNA"/>
</dbReference>
<organism evidence="2 3">
    <name type="scientific">Spirosoma foliorum</name>
    <dbReference type="NCBI Taxonomy" id="2710596"/>
    <lineage>
        <taxon>Bacteria</taxon>
        <taxon>Pseudomonadati</taxon>
        <taxon>Bacteroidota</taxon>
        <taxon>Cytophagia</taxon>
        <taxon>Cytophagales</taxon>
        <taxon>Cytophagaceae</taxon>
        <taxon>Spirosoma</taxon>
    </lineage>
</organism>
<dbReference type="AlphaFoldDB" id="A0A7G5GVM5"/>
<evidence type="ECO:0000313" key="2">
    <source>
        <dbReference type="EMBL" id="QMW02917.1"/>
    </source>
</evidence>
<dbReference type="RefSeq" id="WP_182460209.1">
    <property type="nucleotide sequence ID" value="NZ_CP059732.1"/>
</dbReference>
<dbReference type="Proteomes" id="UP000515369">
    <property type="component" value="Chromosome"/>
</dbReference>
<gene>
    <name evidence="2" type="ORF">H3H32_34350</name>
</gene>
<dbReference type="KEGG" id="sfol:H3H32_34350"/>
<evidence type="ECO:0000313" key="3">
    <source>
        <dbReference type="Proteomes" id="UP000515369"/>
    </source>
</evidence>